<feature type="region of interest" description="Disordered" evidence="1">
    <location>
        <begin position="88"/>
        <end position="111"/>
    </location>
</feature>
<dbReference type="Gene3D" id="3.30.200.20">
    <property type="entry name" value="Phosphorylase Kinase, domain 1"/>
    <property type="match status" value="1"/>
</dbReference>
<feature type="domain" description="Protein kinase" evidence="2">
    <location>
        <begin position="229"/>
        <end position="503"/>
    </location>
</feature>
<evidence type="ECO:0000313" key="3">
    <source>
        <dbReference type="EMBL" id="KAG0565549.1"/>
    </source>
</evidence>
<dbReference type="InterPro" id="IPR011009">
    <property type="entry name" value="Kinase-like_dom_sf"/>
</dbReference>
<keyword evidence="4" id="KW-1185">Reference proteome</keyword>
<evidence type="ECO:0000313" key="4">
    <source>
        <dbReference type="Proteomes" id="UP000822688"/>
    </source>
</evidence>
<sequence length="542" mass="59709">MMRSCLSSQRLKKDVIDSLRPSRRNGVRNAIPEKRKVVQPSCGVQLLPLPKPEDTIGEHDANQPPLYLHRSSRYFEEDDQLVFARTTRTPTLCLPPPPVSSPSSSGKCSPTASTGVVCKDVVAQDHPSPAQNGVPPPPPWSSSSSLSLNDSSSPPMSPPAVLEITTPLLPAESPLTYLGNDSCSLQSSSFTSSSSSSRRKCSEVPVDSVADIRNEVRVFGLDEIERTCSDANREHGIVIVGDVSVITGWIGEDDGESKRKLVSVVCKHRHSRQGWKDWAAKVNLISRVDDPHICKLQGYCPSDGEQILVYENMCSGSLSDYLFGSLCKALLDWRSRVRIALGAARALAYIHDIAPIEVVYNNFKSSSILLDLDFSVKLAGHGLDVIAWQADKLNKAASMVLRKSEASSKSNIRSYGVFLLELLTGKSITSEEFLNDEKLFTQWAKPYLRDQEQLATVLDPQLRRQFPCPGLKKVAALTLQCLRKDPNKRPSIVEVVDILDTAMDLQPAGRILNRSMNKCMSLPKFQPNPLKGCSRTLSNKQF</sequence>
<accession>A0A8T0H5G7</accession>
<name>A0A8T0H5G7_CERPU</name>
<organism evidence="3 4">
    <name type="scientific">Ceratodon purpureus</name>
    <name type="common">Fire moss</name>
    <name type="synonym">Dicranum purpureum</name>
    <dbReference type="NCBI Taxonomy" id="3225"/>
    <lineage>
        <taxon>Eukaryota</taxon>
        <taxon>Viridiplantae</taxon>
        <taxon>Streptophyta</taxon>
        <taxon>Embryophyta</taxon>
        <taxon>Bryophyta</taxon>
        <taxon>Bryophytina</taxon>
        <taxon>Bryopsida</taxon>
        <taxon>Dicranidae</taxon>
        <taxon>Pseudoditrichales</taxon>
        <taxon>Ditrichaceae</taxon>
        <taxon>Ceratodon</taxon>
    </lineage>
</organism>
<dbReference type="InterPro" id="IPR000719">
    <property type="entry name" value="Prot_kinase_dom"/>
</dbReference>
<proteinExistence type="predicted"/>
<gene>
    <name evidence="3" type="ORF">KC19_8G198700</name>
</gene>
<comment type="caution">
    <text evidence="3">The sequence shown here is derived from an EMBL/GenBank/DDBJ whole genome shotgun (WGS) entry which is preliminary data.</text>
</comment>
<dbReference type="GO" id="GO:0004672">
    <property type="term" value="F:protein kinase activity"/>
    <property type="evidence" value="ECO:0007669"/>
    <property type="project" value="InterPro"/>
</dbReference>
<dbReference type="SUPFAM" id="SSF56112">
    <property type="entry name" value="Protein kinase-like (PK-like)"/>
    <property type="match status" value="1"/>
</dbReference>
<feature type="region of interest" description="Disordered" evidence="1">
    <location>
        <begin position="125"/>
        <end position="161"/>
    </location>
</feature>
<evidence type="ECO:0000256" key="1">
    <source>
        <dbReference type="SAM" id="MobiDB-lite"/>
    </source>
</evidence>
<dbReference type="InterPro" id="IPR001245">
    <property type="entry name" value="Ser-Thr/Tyr_kinase_cat_dom"/>
</dbReference>
<dbReference type="InterPro" id="IPR050823">
    <property type="entry name" value="Plant_Ser_Thr_Prot_Kinase"/>
</dbReference>
<feature type="region of interest" description="Disordered" evidence="1">
    <location>
        <begin position="1"/>
        <end position="34"/>
    </location>
</feature>
<dbReference type="Gene3D" id="1.10.510.10">
    <property type="entry name" value="Transferase(Phosphotransferase) domain 1"/>
    <property type="match status" value="1"/>
</dbReference>
<feature type="compositionally biased region" description="Low complexity" evidence="1">
    <location>
        <begin position="141"/>
        <end position="154"/>
    </location>
</feature>
<reference evidence="3" key="1">
    <citation type="submission" date="2020-06" db="EMBL/GenBank/DDBJ databases">
        <title>WGS assembly of Ceratodon purpureus strain R40.</title>
        <authorList>
            <person name="Carey S.B."/>
            <person name="Jenkins J."/>
            <person name="Shu S."/>
            <person name="Lovell J.T."/>
            <person name="Sreedasyam A."/>
            <person name="Maumus F."/>
            <person name="Tiley G.P."/>
            <person name="Fernandez-Pozo N."/>
            <person name="Barry K."/>
            <person name="Chen C."/>
            <person name="Wang M."/>
            <person name="Lipzen A."/>
            <person name="Daum C."/>
            <person name="Saski C.A."/>
            <person name="Payton A.C."/>
            <person name="Mcbreen J.C."/>
            <person name="Conrad R.E."/>
            <person name="Kollar L.M."/>
            <person name="Olsson S."/>
            <person name="Huttunen S."/>
            <person name="Landis J.B."/>
            <person name="Wickett N.J."/>
            <person name="Johnson M.G."/>
            <person name="Rensing S.A."/>
            <person name="Grimwood J."/>
            <person name="Schmutz J."/>
            <person name="Mcdaniel S.F."/>
        </authorList>
    </citation>
    <scope>NUCLEOTIDE SEQUENCE</scope>
    <source>
        <strain evidence="3">R40</strain>
    </source>
</reference>
<dbReference type="GO" id="GO:0005524">
    <property type="term" value="F:ATP binding"/>
    <property type="evidence" value="ECO:0007669"/>
    <property type="project" value="InterPro"/>
</dbReference>
<protein>
    <recommendedName>
        <fullName evidence="2">Protein kinase domain-containing protein</fullName>
    </recommendedName>
</protein>
<dbReference type="Pfam" id="PF07714">
    <property type="entry name" value="PK_Tyr_Ser-Thr"/>
    <property type="match status" value="1"/>
</dbReference>
<feature type="compositionally biased region" description="Low complexity" evidence="1">
    <location>
        <begin position="101"/>
        <end position="111"/>
    </location>
</feature>
<dbReference type="AlphaFoldDB" id="A0A8T0H5G7"/>
<dbReference type="PANTHER" id="PTHR45621">
    <property type="entry name" value="OS01G0588500 PROTEIN-RELATED"/>
    <property type="match status" value="1"/>
</dbReference>
<dbReference type="Proteomes" id="UP000822688">
    <property type="component" value="Chromosome 8"/>
</dbReference>
<dbReference type="PROSITE" id="PS50011">
    <property type="entry name" value="PROTEIN_KINASE_DOM"/>
    <property type="match status" value="1"/>
</dbReference>
<dbReference type="EMBL" id="CM026429">
    <property type="protein sequence ID" value="KAG0565549.1"/>
    <property type="molecule type" value="Genomic_DNA"/>
</dbReference>
<evidence type="ECO:0000259" key="2">
    <source>
        <dbReference type="PROSITE" id="PS50011"/>
    </source>
</evidence>